<sequence length="41" mass="4130">VGPFCSGGEGRGRVVRVGCRVHVSASLAGGCTTIGSGWWPL</sequence>
<name>A0A6J4V7Y0_9BACT</name>
<protein>
    <submittedName>
        <fullName evidence="1">Uncharacterized protein</fullName>
    </submittedName>
</protein>
<dbReference type="AlphaFoldDB" id="A0A6J4V7Y0"/>
<proteinExistence type="predicted"/>
<feature type="non-terminal residue" evidence="1">
    <location>
        <position position="41"/>
    </location>
</feature>
<evidence type="ECO:0000313" key="1">
    <source>
        <dbReference type="EMBL" id="CAA9571536.1"/>
    </source>
</evidence>
<accession>A0A6J4V7Y0</accession>
<feature type="non-terminal residue" evidence="1">
    <location>
        <position position="1"/>
    </location>
</feature>
<reference evidence="1" key="1">
    <citation type="submission" date="2020-02" db="EMBL/GenBank/DDBJ databases">
        <authorList>
            <person name="Meier V. D."/>
        </authorList>
    </citation>
    <scope>NUCLEOTIDE SEQUENCE</scope>
    <source>
        <strain evidence="1">AVDCRST_MAG33</strain>
    </source>
</reference>
<organism evidence="1">
    <name type="scientific">uncultured Thermomicrobiales bacterium</name>
    <dbReference type="NCBI Taxonomy" id="1645740"/>
    <lineage>
        <taxon>Bacteria</taxon>
        <taxon>Pseudomonadati</taxon>
        <taxon>Thermomicrobiota</taxon>
        <taxon>Thermomicrobia</taxon>
        <taxon>Thermomicrobiales</taxon>
        <taxon>environmental samples</taxon>
    </lineage>
</organism>
<dbReference type="EMBL" id="CADCWK010000302">
    <property type="protein sequence ID" value="CAA9571536.1"/>
    <property type="molecule type" value="Genomic_DNA"/>
</dbReference>
<gene>
    <name evidence="1" type="ORF">AVDCRST_MAG33-2580</name>
</gene>